<dbReference type="SMART" id="SM01127">
    <property type="entry name" value="DDHD"/>
    <property type="match status" value="1"/>
</dbReference>
<dbReference type="PANTHER" id="PTHR23509">
    <property type="entry name" value="PA-PL1 PHOSPHOLIPASE FAMILY"/>
    <property type="match status" value="1"/>
</dbReference>
<evidence type="ECO:0000259" key="2">
    <source>
        <dbReference type="PROSITE" id="PS51043"/>
    </source>
</evidence>
<name>A0ABP9XS47_9FUNG</name>
<evidence type="ECO:0000313" key="4">
    <source>
        <dbReference type="Proteomes" id="UP001476247"/>
    </source>
</evidence>
<protein>
    <recommendedName>
        <fullName evidence="2">DDHD domain-containing protein</fullName>
    </recommendedName>
</protein>
<dbReference type="InterPro" id="IPR004177">
    <property type="entry name" value="DDHD_dom"/>
</dbReference>
<evidence type="ECO:0000256" key="1">
    <source>
        <dbReference type="SAM" id="MobiDB-lite"/>
    </source>
</evidence>
<dbReference type="Pfam" id="PF02862">
    <property type="entry name" value="DDHD"/>
    <property type="match status" value="1"/>
</dbReference>
<dbReference type="SUPFAM" id="SSF53474">
    <property type="entry name" value="alpha/beta-Hydrolases"/>
    <property type="match status" value="1"/>
</dbReference>
<feature type="region of interest" description="Disordered" evidence="1">
    <location>
        <begin position="1"/>
        <end position="26"/>
    </location>
</feature>
<accession>A0ABP9XS47</accession>
<reference evidence="3 4" key="1">
    <citation type="submission" date="2024-04" db="EMBL/GenBank/DDBJ databases">
        <title>genome sequences of Mucor flavus KT1a and Helicostylum pulchrum KT1b strains isolation_sourced from the surface of a dry-aged beef.</title>
        <authorList>
            <person name="Toyotome T."/>
            <person name="Hosono M."/>
            <person name="Torimaru M."/>
            <person name="Fukuda K."/>
            <person name="Mikami N."/>
        </authorList>
    </citation>
    <scope>NUCLEOTIDE SEQUENCE [LARGE SCALE GENOMIC DNA]</scope>
    <source>
        <strain evidence="3 4">KT1b</strain>
    </source>
</reference>
<gene>
    <name evidence="3" type="ORF">HPULCUR_003000</name>
</gene>
<dbReference type="InterPro" id="IPR029058">
    <property type="entry name" value="AB_hydrolase_fold"/>
</dbReference>
<dbReference type="Proteomes" id="UP001476247">
    <property type="component" value="Unassembled WGS sequence"/>
</dbReference>
<proteinExistence type="predicted"/>
<dbReference type="InterPro" id="IPR058055">
    <property type="entry name" value="PA-PLA1"/>
</dbReference>
<dbReference type="EMBL" id="BAABUJ010000008">
    <property type="protein sequence ID" value="GAA5797610.1"/>
    <property type="molecule type" value="Genomic_DNA"/>
</dbReference>
<feature type="compositionally biased region" description="Polar residues" evidence="1">
    <location>
        <begin position="1"/>
        <end position="16"/>
    </location>
</feature>
<feature type="domain" description="DDHD" evidence="2">
    <location>
        <begin position="194"/>
        <end position="483"/>
    </location>
</feature>
<dbReference type="PANTHER" id="PTHR23509:SF10">
    <property type="entry name" value="LD21067P"/>
    <property type="match status" value="1"/>
</dbReference>
<dbReference type="PROSITE" id="PS51043">
    <property type="entry name" value="DDHD"/>
    <property type="match status" value="1"/>
</dbReference>
<evidence type="ECO:0000313" key="3">
    <source>
        <dbReference type="EMBL" id="GAA5797610.1"/>
    </source>
</evidence>
<sequence>MVSVANNNLVSKQQSKLPEKPMLQSPKLNGPPDHIAFVIHGIGQQTEEFGFFQTHLQSLYDTTNKAVKENTPDKKVNIQYIPIEWHKHIHEETDAIMDDITLNSIPFMRMVNNEYLSDAFFYLSKDRGQSIINHVTKTFNEAYSGFINENPDFQGKVAILAYSLGGIITWDILSNQLQKNIKHISKLDMTFPRLDFKPDYLFTLGSPLSAFLTVRNQDPKVYHPHSSIIFENIYHPYDPLAYRLEPMLKINYKHQPAMLVEKCVPVHSSYIWNKGCDIVSSISRQHERLVTLLSKEKQQHIDYFRSTLLLSGGNILLSTLKRYFSTNAPLTPQYDPIRLTIQEEEEEEVVDSNTSTPKMSLDCGSEMEEDDQEDYFLVPTDFKEKEFTYIAHTDMTTRSCKRRHQSYDHHCSPIHQGHDTKRRRSSQEMIKEDQLPNRIDFVLRPEKLFGCVPKNEYFSGLTAHFSYWTHKDLMWHIVRRLENTTCNYPDKTK</sequence>
<organism evidence="3 4">
    <name type="scientific">Helicostylum pulchrum</name>
    <dbReference type="NCBI Taxonomy" id="562976"/>
    <lineage>
        <taxon>Eukaryota</taxon>
        <taxon>Fungi</taxon>
        <taxon>Fungi incertae sedis</taxon>
        <taxon>Mucoromycota</taxon>
        <taxon>Mucoromycotina</taxon>
        <taxon>Mucoromycetes</taxon>
        <taxon>Mucorales</taxon>
        <taxon>Mucorineae</taxon>
        <taxon>Mucoraceae</taxon>
        <taxon>Helicostylum</taxon>
    </lineage>
</organism>
<comment type="caution">
    <text evidence="3">The sequence shown here is derived from an EMBL/GenBank/DDBJ whole genome shotgun (WGS) entry which is preliminary data.</text>
</comment>
<keyword evidence="4" id="KW-1185">Reference proteome</keyword>